<keyword evidence="1" id="KW-1133">Transmembrane helix</keyword>
<keyword evidence="3" id="KW-1185">Reference proteome</keyword>
<feature type="transmembrane region" description="Helical" evidence="1">
    <location>
        <begin position="143"/>
        <end position="162"/>
    </location>
</feature>
<dbReference type="AlphaFoldDB" id="A0A4S8MA22"/>
<reference evidence="2 3" key="1">
    <citation type="journal article" date="2019" name="Nat. Ecol. Evol.">
        <title>Megaphylogeny resolves global patterns of mushroom evolution.</title>
        <authorList>
            <person name="Varga T."/>
            <person name="Krizsan K."/>
            <person name="Foldi C."/>
            <person name="Dima B."/>
            <person name="Sanchez-Garcia M."/>
            <person name="Sanchez-Ramirez S."/>
            <person name="Szollosi G.J."/>
            <person name="Szarkandi J.G."/>
            <person name="Papp V."/>
            <person name="Albert L."/>
            <person name="Andreopoulos W."/>
            <person name="Angelini C."/>
            <person name="Antonin V."/>
            <person name="Barry K.W."/>
            <person name="Bougher N.L."/>
            <person name="Buchanan P."/>
            <person name="Buyck B."/>
            <person name="Bense V."/>
            <person name="Catcheside P."/>
            <person name="Chovatia M."/>
            <person name="Cooper J."/>
            <person name="Damon W."/>
            <person name="Desjardin D."/>
            <person name="Finy P."/>
            <person name="Geml J."/>
            <person name="Haridas S."/>
            <person name="Hughes K."/>
            <person name="Justo A."/>
            <person name="Karasinski D."/>
            <person name="Kautmanova I."/>
            <person name="Kiss B."/>
            <person name="Kocsube S."/>
            <person name="Kotiranta H."/>
            <person name="LaButti K.M."/>
            <person name="Lechner B.E."/>
            <person name="Liimatainen K."/>
            <person name="Lipzen A."/>
            <person name="Lukacs Z."/>
            <person name="Mihaltcheva S."/>
            <person name="Morgado L.N."/>
            <person name="Niskanen T."/>
            <person name="Noordeloos M.E."/>
            <person name="Ohm R.A."/>
            <person name="Ortiz-Santana B."/>
            <person name="Ovrebo C."/>
            <person name="Racz N."/>
            <person name="Riley R."/>
            <person name="Savchenko A."/>
            <person name="Shiryaev A."/>
            <person name="Soop K."/>
            <person name="Spirin V."/>
            <person name="Szebenyi C."/>
            <person name="Tomsovsky M."/>
            <person name="Tulloss R.E."/>
            <person name="Uehling J."/>
            <person name="Grigoriev I.V."/>
            <person name="Vagvolgyi C."/>
            <person name="Papp T."/>
            <person name="Martin F.M."/>
            <person name="Miettinen O."/>
            <person name="Hibbett D.S."/>
            <person name="Nagy L.G."/>
        </authorList>
    </citation>
    <scope>NUCLEOTIDE SEQUENCE [LARGE SCALE GENOMIC DNA]</scope>
    <source>
        <strain evidence="2 3">CBS 962.96</strain>
    </source>
</reference>
<evidence type="ECO:0000313" key="3">
    <source>
        <dbReference type="Proteomes" id="UP000297245"/>
    </source>
</evidence>
<dbReference type="Proteomes" id="UP000297245">
    <property type="component" value="Unassembled WGS sequence"/>
</dbReference>
<dbReference type="OrthoDB" id="3039972at2759"/>
<organism evidence="2 3">
    <name type="scientific">Dendrothele bispora (strain CBS 962.96)</name>
    <dbReference type="NCBI Taxonomy" id="1314807"/>
    <lineage>
        <taxon>Eukaryota</taxon>
        <taxon>Fungi</taxon>
        <taxon>Dikarya</taxon>
        <taxon>Basidiomycota</taxon>
        <taxon>Agaricomycotina</taxon>
        <taxon>Agaricomycetes</taxon>
        <taxon>Agaricomycetidae</taxon>
        <taxon>Agaricales</taxon>
        <taxon>Agaricales incertae sedis</taxon>
        <taxon>Dendrothele</taxon>
    </lineage>
</organism>
<feature type="transmembrane region" description="Helical" evidence="1">
    <location>
        <begin position="182"/>
        <end position="201"/>
    </location>
</feature>
<gene>
    <name evidence="2" type="ORF">K435DRAFT_795058</name>
</gene>
<dbReference type="EMBL" id="ML179122">
    <property type="protein sequence ID" value="THU99274.1"/>
    <property type="molecule type" value="Genomic_DNA"/>
</dbReference>
<sequence>MDRTDTLRIFTQQILTIWTIESVFYGCYTVLFGIAVSIFLPRQKLPIRAPRLYLWALFTLFVLSTIVTTADIVGNTLEFYETFELDGISKSMTTQDMEILDKKLAFVTKIGYLLANIVGDSILLHRCYVVWISSWPIIITPMIISIISNCIGFAAMILTIVISIGDLQTSQALSLAGHAEKMLFAFMSMNVINNVLLTGLIGKGIQGKETLPANRDSSWLSNPKSVSGDDPGGSPTLIIVQVGLGVSINSVNDSLSSFRITSE</sequence>
<proteinExistence type="predicted"/>
<name>A0A4S8MA22_DENBC</name>
<protein>
    <submittedName>
        <fullName evidence="2">Uncharacterized protein</fullName>
    </submittedName>
</protein>
<keyword evidence="1" id="KW-0472">Membrane</keyword>
<feature type="transmembrane region" description="Helical" evidence="1">
    <location>
        <begin position="110"/>
        <end position="131"/>
    </location>
</feature>
<feature type="transmembrane region" description="Helical" evidence="1">
    <location>
        <begin position="23"/>
        <end position="40"/>
    </location>
</feature>
<accession>A0A4S8MA22</accession>
<feature type="transmembrane region" description="Helical" evidence="1">
    <location>
        <begin position="52"/>
        <end position="73"/>
    </location>
</feature>
<evidence type="ECO:0000313" key="2">
    <source>
        <dbReference type="EMBL" id="THU99274.1"/>
    </source>
</evidence>
<keyword evidence="1" id="KW-0812">Transmembrane</keyword>
<evidence type="ECO:0000256" key="1">
    <source>
        <dbReference type="SAM" id="Phobius"/>
    </source>
</evidence>